<dbReference type="Pfam" id="PF02892">
    <property type="entry name" value="zf-BED"/>
    <property type="match status" value="1"/>
</dbReference>
<feature type="region of interest" description="Disordered" evidence="5">
    <location>
        <begin position="1"/>
        <end position="20"/>
    </location>
</feature>
<evidence type="ECO:0000256" key="5">
    <source>
        <dbReference type="SAM" id="MobiDB-lite"/>
    </source>
</evidence>
<keyword evidence="7" id="KW-1185">Reference proteome</keyword>
<keyword evidence="2 4" id="KW-0863">Zinc-finger</keyword>
<feature type="compositionally biased region" description="Low complexity" evidence="5">
    <location>
        <begin position="1"/>
        <end position="14"/>
    </location>
</feature>
<dbReference type="InterPro" id="IPR003656">
    <property type="entry name" value="Znf_BED"/>
</dbReference>
<dbReference type="Proteomes" id="UP000887540">
    <property type="component" value="Unplaced"/>
</dbReference>
<dbReference type="GO" id="GO:0008270">
    <property type="term" value="F:zinc ion binding"/>
    <property type="evidence" value="ECO:0007669"/>
    <property type="project" value="UniProtKB-KW"/>
</dbReference>
<feature type="region of interest" description="Disordered" evidence="5">
    <location>
        <begin position="161"/>
        <end position="180"/>
    </location>
</feature>
<evidence type="ECO:0000313" key="8">
    <source>
        <dbReference type="WBParaSite" id="ACRNAN_Path_144.g505.t1"/>
    </source>
</evidence>
<evidence type="ECO:0000256" key="2">
    <source>
        <dbReference type="ARBA" id="ARBA00022771"/>
    </source>
</evidence>
<dbReference type="SUPFAM" id="SSF57667">
    <property type="entry name" value="beta-beta-alpha zinc fingers"/>
    <property type="match status" value="1"/>
</dbReference>
<dbReference type="AlphaFoldDB" id="A0A914C0K1"/>
<evidence type="ECO:0000313" key="7">
    <source>
        <dbReference type="Proteomes" id="UP000887540"/>
    </source>
</evidence>
<dbReference type="GO" id="GO:0003677">
    <property type="term" value="F:DNA binding"/>
    <property type="evidence" value="ECO:0007669"/>
    <property type="project" value="InterPro"/>
</dbReference>
<dbReference type="WBParaSite" id="ACRNAN_Path_144.g505.t1">
    <property type="protein sequence ID" value="ACRNAN_Path_144.g505.t1"/>
    <property type="gene ID" value="ACRNAN_Path_144.g505"/>
</dbReference>
<evidence type="ECO:0000256" key="3">
    <source>
        <dbReference type="ARBA" id="ARBA00022833"/>
    </source>
</evidence>
<keyword evidence="3" id="KW-0862">Zinc</keyword>
<dbReference type="PROSITE" id="PS50808">
    <property type="entry name" value="ZF_BED"/>
    <property type="match status" value="1"/>
</dbReference>
<accession>A0A914C0K1</accession>
<reference evidence="8" key="1">
    <citation type="submission" date="2022-11" db="UniProtKB">
        <authorList>
            <consortium name="WormBaseParasite"/>
        </authorList>
    </citation>
    <scope>IDENTIFICATION</scope>
</reference>
<dbReference type="InterPro" id="IPR036236">
    <property type="entry name" value="Znf_C2H2_sf"/>
</dbReference>
<keyword evidence="1" id="KW-0479">Metal-binding</keyword>
<evidence type="ECO:0000256" key="4">
    <source>
        <dbReference type="PROSITE-ProRule" id="PRU00027"/>
    </source>
</evidence>
<name>A0A914C0K1_9BILA</name>
<feature type="domain" description="BED-type" evidence="6">
    <location>
        <begin position="23"/>
        <end position="73"/>
    </location>
</feature>
<organism evidence="7 8">
    <name type="scientific">Acrobeloides nanus</name>
    <dbReference type="NCBI Taxonomy" id="290746"/>
    <lineage>
        <taxon>Eukaryota</taxon>
        <taxon>Metazoa</taxon>
        <taxon>Ecdysozoa</taxon>
        <taxon>Nematoda</taxon>
        <taxon>Chromadorea</taxon>
        <taxon>Rhabditida</taxon>
        <taxon>Tylenchina</taxon>
        <taxon>Cephalobomorpha</taxon>
        <taxon>Cephaloboidea</taxon>
        <taxon>Cephalobidae</taxon>
        <taxon>Acrobeloides</taxon>
    </lineage>
</organism>
<sequence>MPSKQQSSSDNNSSLTLQTRGPMKRHSLWQYFSFDEEKKRSLCKHCTYTVAGNYTTTLKTHLRNHHRPLYIEMEKKEDERLAGLPVKRNASGNNLLEFAKKGRSSINTENLQQTSQSGGIVAYSIAGPDITAAFKVHKLDNQDESGMIQNFDDIMKEETKDDMPELEEEPPTSHQSTHTETSLSCAEIILKQTKHVHNRYKNQNLNDHQMETNIEENHIEEEPDEDDFETFQIPDVTSCLKKFHKKIVDLSKENRLLKLKMGVLEKRIVTLEGQQQSPQNLASNLTNGFSVHCVNDRTEPCSEFDMDDEERNDINDNIRSDTHNNGTKVLEITSGPSSFHSNHSYIGMKPTFGYIKHPNYTLLLTPHPSYPNKCYSWSRTRAPWVSDGVLKEGYVCAECRLLAKKDENFLETPKLTLDSENGVIIEANNAEHRCKGVPKEVVREVHSK</sequence>
<protein>
    <submittedName>
        <fullName evidence="8">BED-type domain-containing protein</fullName>
    </submittedName>
</protein>
<proteinExistence type="predicted"/>
<evidence type="ECO:0000259" key="6">
    <source>
        <dbReference type="PROSITE" id="PS50808"/>
    </source>
</evidence>
<evidence type="ECO:0000256" key="1">
    <source>
        <dbReference type="ARBA" id="ARBA00022723"/>
    </source>
</evidence>